<accession>A0A1Q9H7B5</accession>
<gene>
    <name evidence="1" type="ORF">BIT28_14110</name>
</gene>
<sequence length="129" mass="14958">MRRSIVRIFNPSVVDLAGDNIDIEILDIPGIEVELLEKFKARILKYEYELSSEKNGKTEYKCLKSKSWSLKVVVTDNEISFTCPGTKMYNSSLLFEAFQTSSELCDHDQLALLDCSRDKRWMNLENLQR</sequence>
<dbReference type="EMBL" id="MJIL01000029">
    <property type="protein sequence ID" value="OLQ83758.1"/>
    <property type="molecule type" value="Genomic_DNA"/>
</dbReference>
<reference evidence="1 2" key="1">
    <citation type="submission" date="2016-09" db="EMBL/GenBank/DDBJ databases">
        <title>Photobacterium proteolyticum sp. nov. a protease producing bacterium isolated from ocean sediments of Laizhou Bay.</title>
        <authorList>
            <person name="Li Y."/>
        </authorList>
    </citation>
    <scope>NUCLEOTIDE SEQUENCE [LARGE SCALE GENOMIC DNA]</scope>
    <source>
        <strain evidence="1 2">13-12</strain>
    </source>
</reference>
<dbReference type="Proteomes" id="UP000186905">
    <property type="component" value="Unassembled WGS sequence"/>
</dbReference>
<name>A0A1Q9H7B5_9GAMM</name>
<dbReference type="RefSeq" id="WP_075761665.1">
    <property type="nucleotide sequence ID" value="NZ_MJIL01000029.1"/>
</dbReference>
<evidence type="ECO:0000313" key="2">
    <source>
        <dbReference type="Proteomes" id="UP000186905"/>
    </source>
</evidence>
<dbReference type="OrthoDB" id="9892680at2"/>
<evidence type="ECO:0000313" key="1">
    <source>
        <dbReference type="EMBL" id="OLQ83758.1"/>
    </source>
</evidence>
<comment type="caution">
    <text evidence="1">The sequence shown here is derived from an EMBL/GenBank/DDBJ whole genome shotgun (WGS) entry which is preliminary data.</text>
</comment>
<proteinExistence type="predicted"/>
<dbReference type="AlphaFoldDB" id="A0A1Q9H7B5"/>
<keyword evidence="2" id="KW-1185">Reference proteome</keyword>
<organism evidence="1 2">
    <name type="scientific">Photobacterium proteolyticum</name>
    <dbReference type="NCBI Taxonomy" id="1903952"/>
    <lineage>
        <taxon>Bacteria</taxon>
        <taxon>Pseudomonadati</taxon>
        <taxon>Pseudomonadota</taxon>
        <taxon>Gammaproteobacteria</taxon>
        <taxon>Vibrionales</taxon>
        <taxon>Vibrionaceae</taxon>
        <taxon>Photobacterium</taxon>
    </lineage>
</organism>
<protein>
    <submittedName>
        <fullName evidence="1">Uncharacterized protein</fullName>
    </submittedName>
</protein>